<feature type="transmembrane region" description="Helical" evidence="1">
    <location>
        <begin position="298"/>
        <end position="317"/>
    </location>
</feature>
<proteinExistence type="predicted"/>
<gene>
    <name evidence="2" type="ORF">H7E68_01220</name>
</gene>
<feature type="transmembrane region" description="Helical" evidence="1">
    <location>
        <begin position="57"/>
        <end position="81"/>
    </location>
</feature>
<feature type="transmembrane region" description="Helical" evidence="1">
    <location>
        <begin position="364"/>
        <end position="382"/>
    </location>
</feature>
<evidence type="ECO:0000256" key="1">
    <source>
        <dbReference type="SAM" id="Phobius"/>
    </source>
</evidence>
<reference evidence="2 3" key="1">
    <citation type="submission" date="2020-08" db="EMBL/GenBank/DDBJ databases">
        <title>Clostridia isolated from Swiss meat.</title>
        <authorList>
            <person name="Wambui J."/>
            <person name="Stevens M.J.A."/>
            <person name="Stephan R."/>
        </authorList>
    </citation>
    <scope>NUCLEOTIDE SEQUENCE [LARGE SCALE GENOMIC DNA]</scope>
    <source>
        <strain evidence="2 3">CM001</strain>
    </source>
</reference>
<dbReference type="InterPro" id="IPR011470">
    <property type="entry name" value="DUF1576"/>
</dbReference>
<feature type="transmembrane region" description="Helical" evidence="1">
    <location>
        <begin position="125"/>
        <end position="143"/>
    </location>
</feature>
<feature type="transmembrane region" description="Helical" evidence="1">
    <location>
        <begin position="155"/>
        <end position="175"/>
    </location>
</feature>
<dbReference type="Pfam" id="PF07613">
    <property type="entry name" value="DUF1576"/>
    <property type="match status" value="2"/>
</dbReference>
<keyword evidence="1" id="KW-0812">Transmembrane</keyword>
<keyword evidence="1" id="KW-1133">Transmembrane helix</keyword>
<feature type="transmembrane region" description="Helical" evidence="1">
    <location>
        <begin position="12"/>
        <end position="36"/>
    </location>
</feature>
<accession>A0A7X0SD16</accession>
<keyword evidence="1" id="KW-0472">Membrane</keyword>
<sequence>MTIKRQIYPPYTVLLIMYIMFIVFALIVDSPMNILLGLKKIILTPDILITDYMEIGGIGAAFVNAALTSIISIAILVFIGIKPNGSTIMALWLMTGFSFFGKNILNIWPIMLGVYLFSRYQKEPFLNYTLVALLSTTLAPTVSQLSFTGLFTPGGGFIIGNIIGIFTGFILAPIAAHCIKAHNGYNLYNIGFASGLLATLLMSILRGVGIDFDTRLIWYTGSNGIFTIFLFIICIYLIAIGLIYGENNKLNLKGISKQSGRLVSDFYLLFGPSTYINMGILGLASITFVLLIKGDLNGPTICAIFTIMGFGCFGKHLKNISPVIIGSCLAAFIRTDPLNSPNIILSILFSTALAPISGKFGWKIGLLAGFLHLNMVTNIGYLHGGLNLYNNGLAAGFVAMILIPLITTFKKEL</sequence>
<evidence type="ECO:0000313" key="3">
    <source>
        <dbReference type="Proteomes" id="UP000585258"/>
    </source>
</evidence>
<dbReference type="RefSeq" id="WP_185163180.1">
    <property type="nucleotide sequence ID" value="NZ_JACKWY010000001.1"/>
</dbReference>
<dbReference type="AlphaFoldDB" id="A0A7X0SD16"/>
<evidence type="ECO:0000313" key="2">
    <source>
        <dbReference type="EMBL" id="MBB6713351.1"/>
    </source>
</evidence>
<protein>
    <submittedName>
        <fullName evidence="2">DUF1576 domain-containing protein</fullName>
    </submittedName>
</protein>
<feature type="transmembrane region" description="Helical" evidence="1">
    <location>
        <begin position="187"/>
        <end position="205"/>
    </location>
</feature>
<feature type="transmembrane region" description="Helical" evidence="1">
    <location>
        <begin position="87"/>
        <end position="105"/>
    </location>
</feature>
<feature type="transmembrane region" description="Helical" evidence="1">
    <location>
        <begin position="388"/>
        <end position="409"/>
    </location>
</feature>
<name>A0A7X0SD16_9CLOT</name>
<dbReference type="EMBL" id="JACKWY010000001">
    <property type="protein sequence ID" value="MBB6713351.1"/>
    <property type="molecule type" value="Genomic_DNA"/>
</dbReference>
<dbReference type="Proteomes" id="UP000585258">
    <property type="component" value="Unassembled WGS sequence"/>
</dbReference>
<organism evidence="2 3">
    <name type="scientific">Clostridium gasigenes</name>
    <dbReference type="NCBI Taxonomy" id="94869"/>
    <lineage>
        <taxon>Bacteria</taxon>
        <taxon>Bacillati</taxon>
        <taxon>Bacillota</taxon>
        <taxon>Clostridia</taxon>
        <taxon>Eubacteriales</taxon>
        <taxon>Clostridiaceae</taxon>
        <taxon>Clostridium</taxon>
    </lineage>
</organism>
<comment type="caution">
    <text evidence="2">The sequence shown here is derived from an EMBL/GenBank/DDBJ whole genome shotgun (WGS) entry which is preliminary data.</text>
</comment>
<feature type="transmembrane region" description="Helical" evidence="1">
    <location>
        <begin position="225"/>
        <end position="245"/>
    </location>
</feature>
<feature type="transmembrane region" description="Helical" evidence="1">
    <location>
        <begin position="266"/>
        <end position="292"/>
    </location>
</feature>